<organism evidence="2 3">
    <name type="scientific">Colletotrichum tamarilloi</name>
    <dbReference type="NCBI Taxonomy" id="1209934"/>
    <lineage>
        <taxon>Eukaryota</taxon>
        <taxon>Fungi</taxon>
        <taxon>Dikarya</taxon>
        <taxon>Ascomycota</taxon>
        <taxon>Pezizomycotina</taxon>
        <taxon>Sordariomycetes</taxon>
        <taxon>Hypocreomycetidae</taxon>
        <taxon>Glomerellales</taxon>
        <taxon>Glomerellaceae</taxon>
        <taxon>Colletotrichum</taxon>
        <taxon>Colletotrichum acutatum species complex</taxon>
    </lineage>
</organism>
<dbReference type="Proteomes" id="UP001227543">
    <property type="component" value="Unassembled WGS sequence"/>
</dbReference>
<name>A0ABQ9QT22_9PEZI</name>
<feature type="compositionally biased region" description="Low complexity" evidence="1">
    <location>
        <begin position="7"/>
        <end position="31"/>
    </location>
</feature>
<evidence type="ECO:0000313" key="3">
    <source>
        <dbReference type="Proteomes" id="UP001227543"/>
    </source>
</evidence>
<sequence length="46" mass="4597">MPERRPTSSANANISTKTSTSTSTSTSTNTSHRLTAVQTGEAGGGG</sequence>
<keyword evidence="3" id="KW-1185">Reference proteome</keyword>
<dbReference type="RefSeq" id="XP_060376327.1">
    <property type="nucleotide sequence ID" value="XM_060529095.1"/>
</dbReference>
<protein>
    <submittedName>
        <fullName evidence="2">Uncharacterized protein</fullName>
    </submittedName>
</protein>
<reference evidence="2 3" key="1">
    <citation type="submission" date="2016-10" db="EMBL/GenBank/DDBJ databases">
        <title>The genome sequence of Colletotrichum fioriniae PJ7.</title>
        <authorList>
            <person name="Baroncelli R."/>
        </authorList>
    </citation>
    <scope>NUCLEOTIDE SEQUENCE [LARGE SCALE GENOMIC DNA]</scope>
    <source>
        <strain evidence="2 3">Tom-12</strain>
    </source>
</reference>
<dbReference type="EMBL" id="MLFU01000088">
    <property type="protein sequence ID" value="KAK1484086.1"/>
    <property type="molecule type" value="Genomic_DNA"/>
</dbReference>
<gene>
    <name evidence="2" type="ORF">CTAM01_13090</name>
</gene>
<proteinExistence type="predicted"/>
<comment type="caution">
    <text evidence="2">The sequence shown here is derived from an EMBL/GenBank/DDBJ whole genome shotgun (WGS) entry which is preliminary data.</text>
</comment>
<feature type="region of interest" description="Disordered" evidence="1">
    <location>
        <begin position="1"/>
        <end position="46"/>
    </location>
</feature>
<evidence type="ECO:0000313" key="2">
    <source>
        <dbReference type="EMBL" id="KAK1484086.1"/>
    </source>
</evidence>
<accession>A0ABQ9QT22</accession>
<evidence type="ECO:0000256" key="1">
    <source>
        <dbReference type="SAM" id="MobiDB-lite"/>
    </source>
</evidence>
<dbReference type="GeneID" id="85413333"/>